<comment type="subcellular location">
    <subcellularLocation>
        <location evidence="2">Cell membrane</location>
    </subcellularLocation>
</comment>
<dbReference type="Pfam" id="PF00512">
    <property type="entry name" value="HisKA"/>
    <property type="match status" value="1"/>
</dbReference>
<dbReference type="Proteomes" id="UP000623608">
    <property type="component" value="Unassembled WGS sequence"/>
</dbReference>
<dbReference type="GO" id="GO:0005524">
    <property type="term" value="F:ATP binding"/>
    <property type="evidence" value="ECO:0007669"/>
    <property type="project" value="UniProtKB-KW"/>
</dbReference>
<dbReference type="SUPFAM" id="SSF55874">
    <property type="entry name" value="ATPase domain of HSP90 chaperone/DNA topoisomerase II/histidine kinase"/>
    <property type="match status" value="1"/>
</dbReference>
<evidence type="ECO:0000256" key="10">
    <source>
        <dbReference type="PROSITE-ProRule" id="PRU00169"/>
    </source>
</evidence>
<evidence type="ECO:0000256" key="6">
    <source>
        <dbReference type="ARBA" id="ARBA00022741"/>
    </source>
</evidence>
<evidence type="ECO:0000256" key="2">
    <source>
        <dbReference type="ARBA" id="ARBA00004236"/>
    </source>
</evidence>
<dbReference type="SMART" id="SM00387">
    <property type="entry name" value="HATPase_c"/>
    <property type="match status" value="1"/>
</dbReference>
<dbReference type="PANTHER" id="PTHR43065:SF46">
    <property type="entry name" value="C4-DICARBOXYLATE TRANSPORT SENSOR PROTEIN DCTB"/>
    <property type="match status" value="1"/>
</dbReference>
<dbReference type="InterPro" id="IPR003661">
    <property type="entry name" value="HisK_dim/P_dom"/>
</dbReference>
<evidence type="ECO:0000259" key="14">
    <source>
        <dbReference type="PROSITE" id="PS50113"/>
    </source>
</evidence>
<dbReference type="SMART" id="SM00091">
    <property type="entry name" value="PAS"/>
    <property type="match status" value="1"/>
</dbReference>
<dbReference type="Pfam" id="PF00072">
    <property type="entry name" value="Response_reg"/>
    <property type="match status" value="1"/>
</dbReference>
<feature type="domain" description="Response regulatory" evidence="12">
    <location>
        <begin position="380"/>
        <end position="481"/>
    </location>
</feature>
<evidence type="ECO:0000313" key="15">
    <source>
        <dbReference type="EMBL" id="GIF22340.1"/>
    </source>
</evidence>
<dbReference type="PANTHER" id="PTHR43065">
    <property type="entry name" value="SENSOR HISTIDINE KINASE"/>
    <property type="match status" value="1"/>
</dbReference>
<dbReference type="InterPro" id="IPR003594">
    <property type="entry name" value="HATPase_dom"/>
</dbReference>
<dbReference type="PRINTS" id="PR00344">
    <property type="entry name" value="BCTRLSENSOR"/>
</dbReference>
<name>A0A919TVH1_9ACTN</name>
<keyword evidence="6" id="KW-0547">Nucleotide-binding</keyword>
<protein>
    <recommendedName>
        <fullName evidence="3">histidine kinase</fullName>
        <ecNumber evidence="3">2.7.13.3</ecNumber>
    </recommendedName>
</protein>
<dbReference type="Gene3D" id="1.10.287.130">
    <property type="match status" value="1"/>
</dbReference>
<evidence type="ECO:0000259" key="11">
    <source>
        <dbReference type="PROSITE" id="PS50109"/>
    </source>
</evidence>
<dbReference type="InterPro" id="IPR001789">
    <property type="entry name" value="Sig_transdc_resp-reg_receiver"/>
</dbReference>
<keyword evidence="8" id="KW-0067">ATP-binding</keyword>
<keyword evidence="16" id="KW-1185">Reference proteome</keyword>
<dbReference type="PROSITE" id="PS50110">
    <property type="entry name" value="RESPONSE_REGULATORY"/>
    <property type="match status" value="1"/>
</dbReference>
<evidence type="ECO:0000256" key="9">
    <source>
        <dbReference type="ARBA" id="ARBA00023012"/>
    </source>
</evidence>
<evidence type="ECO:0000256" key="4">
    <source>
        <dbReference type="ARBA" id="ARBA00022553"/>
    </source>
</evidence>
<dbReference type="GO" id="GO:0005886">
    <property type="term" value="C:plasma membrane"/>
    <property type="evidence" value="ECO:0007669"/>
    <property type="project" value="UniProtKB-SubCell"/>
</dbReference>
<evidence type="ECO:0000259" key="12">
    <source>
        <dbReference type="PROSITE" id="PS50110"/>
    </source>
</evidence>
<reference evidence="15" key="1">
    <citation type="submission" date="2021-01" db="EMBL/GenBank/DDBJ databases">
        <title>Whole genome shotgun sequence of Actinoplanes tereljensis NBRC 105297.</title>
        <authorList>
            <person name="Komaki H."/>
            <person name="Tamura T."/>
        </authorList>
    </citation>
    <scope>NUCLEOTIDE SEQUENCE</scope>
    <source>
        <strain evidence="15">NBRC 105297</strain>
    </source>
</reference>
<dbReference type="PROSITE" id="PS50109">
    <property type="entry name" value="HIS_KIN"/>
    <property type="match status" value="1"/>
</dbReference>
<dbReference type="Pfam" id="PF02518">
    <property type="entry name" value="HATPase_c"/>
    <property type="match status" value="1"/>
</dbReference>
<dbReference type="Gene3D" id="3.40.50.2300">
    <property type="match status" value="1"/>
</dbReference>
<evidence type="ECO:0000313" key="16">
    <source>
        <dbReference type="Proteomes" id="UP000623608"/>
    </source>
</evidence>
<dbReference type="EC" id="2.7.13.3" evidence="3"/>
<dbReference type="InterPro" id="IPR000014">
    <property type="entry name" value="PAS"/>
</dbReference>
<evidence type="ECO:0000256" key="7">
    <source>
        <dbReference type="ARBA" id="ARBA00022777"/>
    </source>
</evidence>
<dbReference type="InterPro" id="IPR035965">
    <property type="entry name" value="PAS-like_dom_sf"/>
</dbReference>
<proteinExistence type="predicted"/>
<sequence>MVKLPAEMLAAIVEQSSDAIIASTLDGTITLWNAGAERIYGYSAGEALGRHLSEFILPGRVAALDASLAKLAAGQHVQLDEVPRAHRDGTAVLVSVLVSPIRDEHGRVVAVAATERDITDQKRRETESARAARLAGLGQLAGGIAHDFNNLLAIILNYADFLAEEVSGEGAHDLARIRDAADRARSLTGQLLLFAKREPTQVAVVELNEVVTEAGELLSRTIGAQIELVCRPCAGRIPVLANRGRLDQILLNLVINARDAMPDGGVVMLATELAEICADGPLPPGRYARLEVSDTGTGMTAEVRDRLFEPFFTTKPADRGTGLGLSTVHGIIEEVGGHIGVDSTPGIGTTFRILLPLANDPADPPTCPGPDEDHLGHGELVAVIEDEDAVRDLVVRILREHGYRTVAASRDPGTDLDVALLISDVELRDGSGPAVAERLRAVHPGLPVLFMSGYHEVDTAEPVLRKPFTAAELLAAVAGVLPAKYTLSQ</sequence>
<dbReference type="Gene3D" id="3.30.565.10">
    <property type="entry name" value="Histidine kinase-like ATPase, C-terminal domain"/>
    <property type="match status" value="1"/>
</dbReference>
<dbReference type="SMART" id="SM00448">
    <property type="entry name" value="REC"/>
    <property type="match status" value="1"/>
</dbReference>
<comment type="caution">
    <text evidence="15">The sequence shown here is derived from an EMBL/GenBank/DDBJ whole genome shotgun (WGS) entry which is preliminary data.</text>
</comment>
<dbReference type="InterPro" id="IPR005467">
    <property type="entry name" value="His_kinase_dom"/>
</dbReference>
<dbReference type="Pfam" id="PF08448">
    <property type="entry name" value="PAS_4"/>
    <property type="match status" value="1"/>
</dbReference>
<feature type="modified residue" description="4-aspartylphosphate" evidence="10">
    <location>
        <position position="424"/>
    </location>
</feature>
<dbReference type="SUPFAM" id="SSF52172">
    <property type="entry name" value="CheY-like"/>
    <property type="match status" value="1"/>
</dbReference>
<comment type="catalytic activity">
    <reaction evidence="1">
        <text>ATP + protein L-histidine = ADP + protein N-phospho-L-histidine.</text>
        <dbReference type="EC" id="2.7.13.3"/>
    </reaction>
</comment>
<evidence type="ECO:0000259" key="13">
    <source>
        <dbReference type="PROSITE" id="PS50112"/>
    </source>
</evidence>
<dbReference type="InterPro" id="IPR004358">
    <property type="entry name" value="Sig_transdc_His_kin-like_C"/>
</dbReference>
<keyword evidence="9" id="KW-0902">Two-component regulatory system</keyword>
<feature type="domain" description="PAS" evidence="13">
    <location>
        <begin position="5"/>
        <end position="75"/>
    </location>
</feature>
<dbReference type="Gene3D" id="3.30.450.20">
    <property type="entry name" value="PAS domain"/>
    <property type="match status" value="1"/>
</dbReference>
<dbReference type="InterPro" id="IPR036890">
    <property type="entry name" value="HATPase_C_sf"/>
</dbReference>
<evidence type="ECO:0000256" key="5">
    <source>
        <dbReference type="ARBA" id="ARBA00022679"/>
    </source>
</evidence>
<dbReference type="InterPro" id="IPR013656">
    <property type="entry name" value="PAS_4"/>
</dbReference>
<evidence type="ECO:0000256" key="1">
    <source>
        <dbReference type="ARBA" id="ARBA00000085"/>
    </source>
</evidence>
<gene>
    <name evidence="15" type="ORF">Ate02nite_50700</name>
</gene>
<dbReference type="AlphaFoldDB" id="A0A919TVH1"/>
<dbReference type="SUPFAM" id="SSF47384">
    <property type="entry name" value="Homodimeric domain of signal transducing histidine kinase"/>
    <property type="match status" value="1"/>
</dbReference>
<dbReference type="CDD" id="cd00130">
    <property type="entry name" value="PAS"/>
    <property type="match status" value="1"/>
</dbReference>
<dbReference type="InterPro" id="IPR011006">
    <property type="entry name" value="CheY-like_superfamily"/>
</dbReference>
<dbReference type="GO" id="GO:0000155">
    <property type="term" value="F:phosphorelay sensor kinase activity"/>
    <property type="evidence" value="ECO:0007669"/>
    <property type="project" value="InterPro"/>
</dbReference>
<dbReference type="SUPFAM" id="SSF55785">
    <property type="entry name" value="PYP-like sensor domain (PAS domain)"/>
    <property type="match status" value="1"/>
</dbReference>
<dbReference type="EMBL" id="BOMY01000034">
    <property type="protein sequence ID" value="GIF22340.1"/>
    <property type="molecule type" value="Genomic_DNA"/>
</dbReference>
<feature type="domain" description="Histidine kinase" evidence="11">
    <location>
        <begin position="143"/>
        <end position="359"/>
    </location>
</feature>
<dbReference type="PROSITE" id="PS50113">
    <property type="entry name" value="PAC"/>
    <property type="match status" value="1"/>
</dbReference>
<dbReference type="InterPro" id="IPR036097">
    <property type="entry name" value="HisK_dim/P_sf"/>
</dbReference>
<dbReference type="SMART" id="SM00388">
    <property type="entry name" value="HisKA"/>
    <property type="match status" value="1"/>
</dbReference>
<dbReference type="PROSITE" id="PS50112">
    <property type="entry name" value="PAS"/>
    <property type="match status" value="1"/>
</dbReference>
<keyword evidence="5" id="KW-0808">Transferase</keyword>
<accession>A0A919TVH1</accession>
<feature type="domain" description="PAC" evidence="14">
    <location>
        <begin position="78"/>
        <end position="130"/>
    </location>
</feature>
<dbReference type="NCBIfam" id="TIGR00229">
    <property type="entry name" value="sensory_box"/>
    <property type="match status" value="1"/>
</dbReference>
<dbReference type="InterPro" id="IPR000700">
    <property type="entry name" value="PAS-assoc_C"/>
</dbReference>
<keyword evidence="7 15" id="KW-0418">Kinase</keyword>
<organism evidence="15 16">
    <name type="scientific">Paractinoplanes tereljensis</name>
    <dbReference type="NCBI Taxonomy" id="571912"/>
    <lineage>
        <taxon>Bacteria</taxon>
        <taxon>Bacillati</taxon>
        <taxon>Actinomycetota</taxon>
        <taxon>Actinomycetes</taxon>
        <taxon>Micromonosporales</taxon>
        <taxon>Micromonosporaceae</taxon>
        <taxon>Paractinoplanes</taxon>
    </lineage>
</organism>
<dbReference type="CDD" id="cd00082">
    <property type="entry name" value="HisKA"/>
    <property type="match status" value="1"/>
</dbReference>
<evidence type="ECO:0000256" key="8">
    <source>
        <dbReference type="ARBA" id="ARBA00022840"/>
    </source>
</evidence>
<evidence type="ECO:0000256" key="3">
    <source>
        <dbReference type="ARBA" id="ARBA00012438"/>
    </source>
</evidence>
<keyword evidence="4 10" id="KW-0597">Phosphoprotein</keyword>